<proteinExistence type="predicted"/>
<dbReference type="GeneID" id="70192474"/>
<dbReference type="AlphaFoldDB" id="A0A9P9BMK4"/>
<dbReference type="Proteomes" id="UP000756346">
    <property type="component" value="Unassembled WGS sequence"/>
</dbReference>
<feature type="region of interest" description="Disordered" evidence="1">
    <location>
        <begin position="91"/>
        <end position="179"/>
    </location>
</feature>
<evidence type="ECO:0000313" key="2">
    <source>
        <dbReference type="EMBL" id="KAH7016540.1"/>
    </source>
</evidence>
<keyword evidence="3" id="KW-1185">Reference proteome</keyword>
<name>A0A9P9BMK4_9PEZI</name>
<dbReference type="RefSeq" id="XP_046006164.1">
    <property type="nucleotide sequence ID" value="XM_046162928.1"/>
</dbReference>
<feature type="compositionally biased region" description="Polar residues" evidence="1">
    <location>
        <begin position="218"/>
        <end position="227"/>
    </location>
</feature>
<protein>
    <submittedName>
        <fullName evidence="2">Uncharacterized protein</fullName>
    </submittedName>
</protein>
<feature type="compositionally biased region" description="Basic and acidic residues" evidence="1">
    <location>
        <begin position="228"/>
        <end position="239"/>
    </location>
</feature>
<comment type="caution">
    <text evidence="2">The sequence shown here is derived from an EMBL/GenBank/DDBJ whole genome shotgun (WGS) entry which is preliminary data.</text>
</comment>
<accession>A0A9P9BMK4</accession>
<gene>
    <name evidence="2" type="ORF">B0I36DRAFT_47392</name>
</gene>
<feature type="compositionally biased region" description="Polar residues" evidence="1">
    <location>
        <begin position="100"/>
        <end position="116"/>
    </location>
</feature>
<reference evidence="2" key="1">
    <citation type="journal article" date="2021" name="Nat. Commun.">
        <title>Genetic determinants of endophytism in the Arabidopsis root mycobiome.</title>
        <authorList>
            <person name="Mesny F."/>
            <person name="Miyauchi S."/>
            <person name="Thiergart T."/>
            <person name="Pickel B."/>
            <person name="Atanasova L."/>
            <person name="Karlsson M."/>
            <person name="Huettel B."/>
            <person name="Barry K.W."/>
            <person name="Haridas S."/>
            <person name="Chen C."/>
            <person name="Bauer D."/>
            <person name="Andreopoulos W."/>
            <person name="Pangilinan J."/>
            <person name="LaButti K."/>
            <person name="Riley R."/>
            <person name="Lipzen A."/>
            <person name="Clum A."/>
            <person name="Drula E."/>
            <person name="Henrissat B."/>
            <person name="Kohler A."/>
            <person name="Grigoriev I.V."/>
            <person name="Martin F.M."/>
            <person name="Hacquard S."/>
        </authorList>
    </citation>
    <scope>NUCLEOTIDE SEQUENCE</scope>
    <source>
        <strain evidence="2">MPI-CAGE-CH-0230</strain>
    </source>
</reference>
<evidence type="ECO:0000256" key="1">
    <source>
        <dbReference type="SAM" id="MobiDB-lite"/>
    </source>
</evidence>
<dbReference type="EMBL" id="JAGTJQ010000012">
    <property type="protein sequence ID" value="KAH7016540.1"/>
    <property type="molecule type" value="Genomic_DNA"/>
</dbReference>
<evidence type="ECO:0000313" key="3">
    <source>
        <dbReference type="Proteomes" id="UP000756346"/>
    </source>
</evidence>
<sequence length="278" mass="30730">MKGCPKYHTRWQKEKHRKNVQSAKAKAEKLGRACNTFVLYVTFNPVSRQMEGVCHLPPGMQFPDINKFVREQLLPGNTGESQDPDFTHVQMEQEDHRDLGSSQQPEATRSSCSSPSLDLRELFDSDPDGDFGAILAANGSPPPTSSDLDLVFSSMAPQPNPGTALSHHTDDPLDQTSLPTMEAENSLGSADHSDSGVNDISVNVMPEYSPAAIPSDDTLPQTSSTTNEQRRSDRRRDGMAGKGAGRTQTDARKRKKQLQRLHLMVCLNQRRLPLMNSF</sequence>
<feature type="region of interest" description="Disordered" evidence="1">
    <location>
        <begin position="208"/>
        <end position="257"/>
    </location>
</feature>
<organism evidence="2 3">
    <name type="scientific">Microdochium trichocladiopsis</name>
    <dbReference type="NCBI Taxonomy" id="1682393"/>
    <lineage>
        <taxon>Eukaryota</taxon>
        <taxon>Fungi</taxon>
        <taxon>Dikarya</taxon>
        <taxon>Ascomycota</taxon>
        <taxon>Pezizomycotina</taxon>
        <taxon>Sordariomycetes</taxon>
        <taxon>Xylariomycetidae</taxon>
        <taxon>Xylariales</taxon>
        <taxon>Microdochiaceae</taxon>
        <taxon>Microdochium</taxon>
    </lineage>
</organism>